<comment type="caution">
    <text evidence="1">The sequence shown here is derived from an EMBL/GenBank/DDBJ whole genome shotgun (WGS) entry which is preliminary data.</text>
</comment>
<accession>A0AA39ZYF0</accession>
<dbReference type="AlphaFoldDB" id="A0AA39ZYF0"/>
<proteinExistence type="predicted"/>
<protein>
    <submittedName>
        <fullName evidence="1">Uncharacterized protein</fullName>
    </submittedName>
</protein>
<evidence type="ECO:0000313" key="1">
    <source>
        <dbReference type="EMBL" id="KAK0705943.1"/>
    </source>
</evidence>
<dbReference type="RefSeq" id="XP_060291037.1">
    <property type="nucleotide sequence ID" value="XM_060445968.1"/>
</dbReference>
<dbReference type="InterPro" id="IPR035994">
    <property type="entry name" value="Nucleoside_phosphorylase_sf"/>
</dbReference>
<dbReference type="Gene3D" id="3.40.50.1580">
    <property type="entry name" value="Nucleoside phosphorylase domain"/>
    <property type="match status" value="1"/>
</dbReference>
<dbReference type="Proteomes" id="UP001172101">
    <property type="component" value="Unassembled WGS sequence"/>
</dbReference>
<dbReference type="GeneID" id="85329238"/>
<organism evidence="1 2">
    <name type="scientific">Lasiosphaeria miniovina</name>
    <dbReference type="NCBI Taxonomy" id="1954250"/>
    <lineage>
        <taxon>Eukaryota</taxon>
        <taxon>Fungi</taxon>
        <taxon>Dikarya</taxon>
        <taxon>Ascomycota</taxon>
        <taxon>Pezizomycotina</taxon>
        <taxon>Sordariomycetes</taxon>
        <taxon>Sordariomycetidae</taxon>
        <taxon>Sordariales</taxon>
        <taxon>Lasiosphaeriaceae</taxon>
        <taxon>Lasiosphaeria</taxon>
    </lineage>
</organism>
<sequence length="135" mass="14760">MTGNLNQPPTLLLAAVNDLEARFQSEDHGLQAAIDEVLKKPRLTSRYGKPAPGTDRLFGAHMTHDGEAGCRGAADCDALVRDRLAAAEGVLCFEMEVAGLMNHFPWITRMSSDSSYARMELIWTRVTSASARPSR</sequence>
<gene>
    <name evidence="1" type="ORF">B0T26DRAFT_755504</name>
</gene>
<keyword evidence="2" id="KW-1185">Reference proteome</keyword>
<dbReference type="GO" id="GO:0009116">
    <property type="term" value="P:nucleoside metabolic process"/>
    <property type="evidence" value="ECO:0007669"/>
    <property type="project" value="InterPro"/>
</dbReference>
<reference evidence="1" key="1">
    <citation type="submission" date="2023-06" db="EMBL/GenBank/DDBJ databases">
        <title>Genome-scale phylogeny and comparative genomics of the fungal order Sordariales.</title>
        <authorList>
            <consortium name="Lawrence Berkeley National Laboratory"/>
            <person name="Hensen N."/>
            <person name="Bonometti L."/>
            <person name="Westerberg I."/>
            <person name="Brannstrom I.O."/>
            <person name="Guillou S."/>
            <person name="Cros-Aarteil S."/>
            <person name="Calhoun S."/>
            <person name="Haridas S."/>
            <person name="Kuo A."/>
            <person name="Mondo S."/>
            <person name="Pangilinan J."/>
            <person name="Riley R."/>
            <person name="LaButti K."/>
            <person name="Andreopoulos B."/>
            <person name="Lipzen A."/>
            <person name="Chen C."/>
            <person name="Yanf M."/>
            <person name="Daum C."/>
            <person name="Ng V."/>
            <person name="Clum A."/>
            <person name="Steindorff A."/>
            <person name="Ohm R."/>
            <person name="Martin F."/>
            <person name="Silar P."/>
            <person name="Natvig D."/>
            <person name="Lalanne C."/>
            <person name="Gautier V."/>
            <person name="Ament-velasquez S.L."/>
            <person name="Kruys A."/>
            <person name="Hutchinson M.I."/>
            <person name="Powell A.J."/>
            <person name="Barry K."/>
            <person name="Miller A.N."/>
            <person name="Grigoriev I.V."/>
            <person name="Debuchy R."/>
            <person name="Gladieux P."/>
            <person name="Thoren M.H."/>
            <person name="Johannesson H."/>
        </authorList>
    </citation>
    <scope>NUCLEOTIDE SEQUENCE</scope>
    <source>
        <strain evidence="1">SMH2392-1A</strain>
    </source>
</reference>
<name>A0AA39ZYF0_9PEZI</name>
<dbReference type="EMBL" id="JAUIRO010000007">
    <property type="protein sequence ID" value="KAK0705943.1"/>
    <property type="molecule type" value="Genomic_DNA"/>
</dbReference>
<dbReference type="GO" id="GO:0003824">
    <property type="term" value="F:catalytic activity"/>
    <property type="evidence" value="ECO:0007669"/>
    <property type="project" value="InterPro"/>
</dbReference>
<evidence type="ECO:0000313" key="2">
    <source>
        <dbReference type="Proteomes" id="UP001172101"/>
    </source>
</evidence>